<dbReference type="PANTHER" id="PTHR32114:SF2">
    <property type="entry name" value="ABC TRANSPORTER ABCH.3"/>
    <property type="match status" value="1"/>
</dbReference>
<evidence type="ECO:0000259" key="6">
    <source>
        <dbReference type="Pfam" id="PF13476"/>
    </source>
</evidence>
<evidence type="ECO:0000256" key="2">
    <source>
        <dbReference type="ARBA" id="ARBA00011322"/>
    </source>
</evidence>
<dbReference type="HOGENOM" id="CLU_472377_0_0_9"/>
<dbReference type="PANTHER" id="PTHR32114">
    <property type="entry name" value="ABC TRANSPORTER ABCH.3"/>
    <property type="match status" value="1"/>
</dbReference>
<reference evidence="7 8" key="1">
    <citation type="journal article" date="2012" name="J. Bacteriol.">
        <title>Complete Genome Sequence of Paenibacillus mucilaginosus 3016, a Bacterium Functional as Microbial Fertilizer.</title>
        <authorList>
            <person name="Ma M."/>
            <person name="Wang Z."/>
            <person name="Li L."/>
            <person name="Jiang X."/>
            <person name="Guan D."/>
            <person name="Cao F."/>
            <person name="Chen H."/>
            <person name="Wang X."/>
            <person name="Shen D."/>
            <person name="Du B."/>
            <person name="Li J."/>
        </authorList>
    </citation>
    <scope>NUCLEOTIDE SEQUENCE [LARGE SCALE GENOMIC DNA]</scope>
    <source>
        <strain evidence="7 8">3016</strain>
    </source>
</reference>
<dbReference type="InterPro" id="IPR027417">
    <property type="entry name" value="P-loop_NTPase"/>
</dbReference>
<keyword evidence="4" id="KW-0175">Coiled coil</keyword>
<protein>
    <recommendedName>
        <fullName evidence="3">Nuclease SbcCD subunit C</fullName>
    </recommendedName>
</protein>
<dbReference type="Proteomes" id="UP000007523">
    <property type="component" value="Chromosome"/>
</dbReference>
<keyword evidence="8" id="KW-1185">Reference proteome</keyword>
<sequence>MRPIHLQIAGLQSYREAQEIDFTELTGAGVFGIFGPTGSGKSTLLDAMTLALYGKVERANGGTQAIMNQAEQSLSVSFTFELTSAEGPKRYRVDRQFKRGGDVSVLGSLTRLIHFRDGEAVVLADKAGEVNSRIQEILGLAMADFTRAVVLPQGKFAEFLTLAGKDRRAMLQRLFHLEPYGDRLSAKTSGRLKETDVKIRALQAEQQGLGDASKEALEAAEARLLEAREAARTVRERLADCERRTAELRAVRELQRERAALAARQAALAADAPRIAALAARLARAAQAERLRPLVRRQRAAEAHLAQQREAAQAAAAALGAAQQALAAAQQRQAAAQGALAAQEAPLAARLEQLRQAAELAAELAQGRERLAALAAEGARCGEALAALGAERTREAELREKALQRQAQLKAELKQAEVPSAYRTLLQEAVAEKRELGRLAKQLEEQTAELAKRQSEHEALERRRAELKERRALEAQRRSPAPSGWLRCAAKPCARSSGLLRRRPACPWRLRGCAGSSSRRSSACWPRSWRRTCMKARPARSAARWSTLRQRAGGQTEQGMRRLSRPGSSSSSRCARR</sequence>
<dbReference type="Gene3D" id="3.40.50.300">
    <property type="entry name" value="P-loop containing nucleotide triphosphate hydrolases"/>
    <property type="match status" value="1"/>
</dbReference>
<comment type="similarity">
    <text evidence="1">Belongs to the SMC family. SbcC subfamily.</text>
</comment>
<feature type="coiled-coil region" evidence="4">
    <location>
        <begin position="312"/>
        <end position="377"/>
    </location>
</feature>
<gene>
    <name evidence="7" type="ORF">PM3016_5577</name>
</gene>
<evidence type="ECO:0000313" key="8">
    <source>
        <dbReference type="Proteomes" id="UP000007523"/>
    </source>
</evidence>
<feature type="compositionally biased region" description="Polar residues" evidence="5">
    <location>
        <begin position="547"/>
        <end position="558"/>
    </location>
</feature>
<organism evidence="7 8">
    <name type="scientific">Paenibacillus mucilaginosus 3016</name>
    <dbReference type="NCBI Taxonomy" id="1116391"/>
    <lineage>
        <taxon>Bacteria</taxon>
        <taxon>Bacillati</taxon>
        <taxon>Bacillota</taxon>
        <taxon>Bacilli</taxon>
        <taxon>Bacillales</taxon>
        <taxon>Paenibacillaceae</taxon>
        <taxon>Paenibacillus</taxon>
    </lineage>
</organism>
<dbReference type="Pfam" id="PF13476">
    <property type="entry name" value="AAA_23"/>
    <property type="match status" value="1"/>
</dbReference>
<name>H6NIF8_9BACL</name>
<evidence type="ECO:0000256" key="1">
    <source>
        <dbReference type="ARBA" id="ARBA00006930"/>
    </source>
</evidence>
<dbReference type="AlphaFoldDB" id="H6NIF8"/>
<feature type="coiled-coil region" evidence="4">
    <location>
        <begin position="217"/>
        <end position="271"/>
    </location>
</feature>
<evidence type="ECO:0000256" key="4">
    <source>
        <dbReference type="SAM" id="Coils"/>
    </source>
</evidence>
<comment type="subunit">
    <text evidence="2">Heterodimer of SbcC and SbcD.</text>
</comment>
<evidence type="ECO:0000313" key="7">
    <source>
        <dbReference type="EMBL" id="AFC32269.1"/>
    </source>
</evidence>
<dbReference type="GO" id="GO:0016887">
    <property type="term" value="F:ATP hydrolysis activity"/>
    <property type="evidence" value="ECO:0007669"/>
    <property type="project" value="InterPro"/>
</dbReference>
<feature type="compositionally biased region" description="Low complexity" evidence="5">
    <location>
        <begin position="565"/>
        <end position="577"/>
    </location>
</feature>
<dbReference type="RefSeq" id="WP_014371668.1">
    <property type="nucleotide sequence ID" value="NC_016935.1"/>
</dbReference>
<dbReference type="STRING" id="1116391.PM3016_5577"/>
<dbReference type="EMBL" id="CP003235">
    <property type="protein sequence ID" value="AFC32269.1"/>
    <property type="molecule type" value="Genomic_DNA"/>
</dbReference>
<evidence type="ECO:0000256" key="5">
    <source>
        <dbReference type="SAM" id="MobiDB-lite"/>
    </source>
</evidence>
<feature type="domain" description="Rad50/SbcC-type AAA" evidence="6">
    <location>
        <begin position="6"/>
        <end position="242"/>
    </location>
</feature>
<dbReference type="KEGG" id="pmq:PM3016_5577"/>
<proteinExistence type="inferred from homology"/>
<dbReference type="InterPro" id="IPR038729">
    <property type="entry name" value="Rad50/SbcC_AAA"/>
</dbReference>
<evidence type="ECO:0000256" key="3">
    <source>
        <dbReference type="ARBA" id="ARBA00013368"/>
    </source>
</evidence>
<dbReference type="GO" id="GO:0006302">
    <property type="term" value="P:double-strand break repair"/>
    <property type="evidence" value="ECO:0007669"/>
    <property type="project" value="InterPro"/>
</dbReference>
<dbReference type="SUPFAM" id="SSF52540">
    <property type="entry name" value="P-loop containing nucleoside triphosphate hydrolases"/>
    <property type="match status" value="1"/>
</dbReference>
<feature type="coiled-coil region" evidence="4">
    <location>
        <begin position="426"/>
        <end position="477"/>
    </location>
</feature>
<feature type="region of interest" description="Disordered" evidence="5">
    <location>
        <begin position="540"/>
        <end position="577"/>
    </location>
</feature>
<accession>H6NIF8</accession>